<dbReference type="AlphaFoldDB" id="A0A9D2D338"/>
<reference evidence="2" key="1">
    <citation type="journal article" date="2021" name="PeerJ">
        <title>Extensive microbial diversity within the chicken gut microbiome revealed by metagenomics and culture.</title>
        <authorList>
            <person name="Gilroy R."/>
            <person name="Ravi A."/>
            <person name="Getino M."/>
            <person name="Pursley I."/>
            <person name="Horton D.L."/>
            <person name="Alikhan N.F."/>
            <person name="Baker D."/>
            <person name="Gharbi K."/>
            <person name="Hall N."/>
            <person name="Watson M."/>
            <person name="Adriaenssens E.M."/>
            <person name="Foster-Nyarko E."/>
            <person name="Jarju S."/>
            <person name="Secka A."/>
            <person name="Antonio M."/>
            <person name="Oren A."/>
            <person name="Chaudhuri R.R."/>
            <person name="La Ragione R."/>
            <person name="Hildebrand F."/>
            <person name="Pallen M.J."/>
        </authorList>
    </citation>
    <scope>NUCLEOTIDE SEQUENCE</scope>
    <source>
        <strain evidence="2">CHK192-9172</strain>
    </source>
</reference>
<accession>A0A9D2D338</accession>
<dbReference type="InterPro" id="IPR048844">
    <property type="entry name" value="LpdD_chaperone-like"/>
</dbReference>
<evidence type="ECO:0000313" key="2">
    <source>
        <dbReference type="EMBL" id="HIZ07609.1"/>
    </source>
</evidence>
<dbReference type="Pfam" id="PF21758">
    <property type="entry name" value="PAC_bac"/>
    <property type="match status" value="1"/>
</dbReference>
<proteinExistence type="predicted"/>
<protein>
    <recommendedName>
        <fullName evidence="1">Prenylated flavin chaperone LpdD-like domain-containing protein</fullName>
    </recommendedName>
</protein>
<name>A0A9D2D338_9FIRM</name>
<gene>
    <name evidence="2" type="ORF">IAA08_06715</name>
</gene>
<sequence>MIVTEYGNEKYKIIIEGLTTEGKGLTLRITGGDSPHVGAVAMAVPSLNAATGEKTCDVSILTGPGHKDRLLAEKVADMVCRQTGEIVSATAGVHIDGASKEDLKLLCDNTIEAARLFLRRYLQ</sequence>
<dbReference type="Proteomes" id="UP000824024">
    <property type="component" value="Unassembled WGS sequence"/>
</dbReference>
<reference evidence="2" key="2">
    <citation type="submission" date="2021-04" db="EMBL/GenBank/DDBJ databases">
        <authorList>
            <person name="Gilroy R."/>
        </authorList>
    </citation>
    <scope>NUCLEOTIDE SEQUENCE</scope>
    <source>
        <strain evidence="2">CHK192-9172</strain>
    </source>
</reference>
<evidence type="ECO:0000259" key="1">
    <source>
        <dbReference type="Pfam" id="PF21758"/>
    </source>
</evidence>
<feature type="domain" description="Prenylated flavin chaperone LpdD-like" evidence="1">
    <location>
        <begin position="10"/>
        <end position="119"/>
    </location>
</feature>
<comment type="caution">
    <text evidence="2">The sequence shown here is derived from an EMBL/GenBank/DDBJ whole genome shotgun (WGS) entry which is preliminary data.</text>
</comment>
<organism evidence="2 3">
    <name type="scientific">Candidatus Eubacterium avistercoris</name>
    <dbReference type="NCBI Taxonomy" id="2838567"/>
    <lineage>
        <taxon>Bacteria</taxon>
        <taxon>Bacillati</taxon>
        <taxon>Bacillota</taxon>
        <taxon>Clostridia</taxon>
        <taxon>Eubacteriales</taxon>
        <taxon>Eubacteriaceae</taxon>
        <taxon>Eubacterium</taxon>
    </lineage>
</organism>
<evidence type="ECO:0000313" key="3">
    <source>
        <dbReference type="Proteomes" id="UP000824024"/>
    </source>
</evidence>
<dbReference type="EMBL" id="DXCH01000185">
    <property type="protein sequence ID" value="HIZ07609.1"/>
    <property type="molecule type" value="Genomic_DNA"/>
</dbReference>